<evidence type="ECO:0000313" key="5">
    <source>
        <dbReference type="Proteomes" id="UP000236546"/>
    </source>
</evidence>
<dbReference type="OrthoDB" id="5419315at2759"/>
<dbReference type="SUPFAM" id="SSF53383">
    <property type="entry name" value="PLP-dependent transferases"/>
    <property type="match status" value="1"/>
</dbReference>
<comment type="similarity">
    <text evidence="1 3">Belongs to the class-III pyridoxal-phosphate-dependent aminotransferase family.</text>
</comment>
<reference evidence="4 5" key="1">
    <citation type="submission" date="2017-02" db="EMBL/GenBank/DDBJ databases">
        <title>Genomes of Trichoderma spp. with biocontrol activity.</title>
        <authorList>
            <person name="Gardiner D."/>
            <person name="Kazan K."/>
            <person name="Vos C."/>
            <person name="Harvey P."/>
        </authorList>
    </citation>
    <scope>NUCLEOTIDE SEQUENCE [LARGE SCALE GENOMIC DNA]</scope>
    <source>
        <strain evidence="4 5">A5MH</strain>
    </source>
</reference>
<evidence type="ECO:0008006" key="6">
    <source>
        <dbReference type="Google" id="ProtNLM"/>
    </source>
</evidence>
<dbReference type="InterPro" id="IPR015421">
    <property type="entry name" value="PyrdxlP-dep_Trfase_major"/>
</dbReference>
<evidence type="ECO:0000256" key="2">
    <source>
        <dbReference type="ARBA" id="ARBA00022898"/>
    </source>
</evidence>
<dbReference type="InterPro" id="IPR015424">
    <property type="entry name" value="PyrdxlP-dep_Trfase"/>
</dbReference>
<dbReference type="InterPro" id="IPR015422">
    <property type="entry name" value="PyrdxlP-dep_Trfase_small"/>
</dbReference>
<dbReference type="NCBIfam" id="NF005685">
    <property type="entry name" value="PRK07483.1"/>
    <property type="match status" value="1"/>
</dbReference>
<dbReference type="Gene3D" id="3.40.640.10">
    <property type="entry name" value="Type I PLP-dependent aspartate aminotransferase-like (Major domain)"/>
    <property type="match status" value="1"/>
</dbReference>
<name>A0A2K0TIY2_9HYPO</name>
<dbReference type="PANTHER" id="PTHR43094">
    <property type="entry name" value="AMINOTRANSFERASE"/>
    <property type="match status" value="1"/>
</dbReference>
<dbReference type="GO" id="GO:0005829">
    <property type="term" value="C:cytosol"/>
    <property type="evidence" value="ECO:0007669"/>
    <property type="project" value="TreeGrafter"/>
</dbReference>
<dbReference type="GO" id="GO:0030170">
    <property type="term" value="F:pyridoxal phosphate binding"/>
    <property type="evidence" value="ECO:0007669"/>
    <property type="project" value="InterPro"/>
</dbReference>
<dbReference type="Proteomes" id="UP000236546">
    <property type="component" value="Unassembled WGS sequence"/>
</dbReference>
<dbReference type="EMBL" id="MTYH01000024">
    <property type="protein sequence ID" value="PNP45489.1"/>
    <property type="molecule type" value="Genomic_DNA"/>
</dbReference>
<sequence length="466" mass="50528">MPSSTVSYTAQNGSREPGLMHRSLIERPHQVVSGSGIHLTLADGSRIIDGCGGAAVAVIGHGNKEVKEAIVQQLSDVAYVHTMTYTTSSAEELANELTELSRPFGLTKAFFVCSGSEAMDATMKLARQYHFENGQLQRTKFVSRRQAYHGGTIGAMSVSSNLPRKIPYEGALLLDNVSYVSPAYAYHGQKDTETEGQYAARLITELDDEFQRQGPETIIAFVAETVGGATAACITPPRGYFAGVRKVCDKYGILLILDEVMCGSGRMGTYFAFEPEGDVRPDLLTLGKGLGGGYAPIAGILISQRVVDVLTKGSASFVHGQTYQAHPTGCAAALAVQRILKRDDLVAKCHTKGAFLEKRLRSALGDAKYVGEIRGRGFFWGIEYVQDRALKQPFKPEVKFHKRIHAAAHDRGLAIYPGAGTIDGVNGDHSILAPPLTATEEELEEMVRLLKEAYDAVEREMDPEVV</sequence>
<dbReference type="AlphaFoldDB" id="A0A2K0TIY2"/>
<accession>A0A2K0TIY2</accession>
<gene>
    <name evidence="4" type="ORF">TGAMA5MH_02712</name>
</gene>
<dbReference type="GO" id="GO:0008483">
    <property type="term" value="F:transaminase activity"/>
    <property type="evidence" value="ECO:0007669"/>
    <property type="project" value="InterPro"/>
</dbReference>
<dbReference type="PANTHER" id="PTHR43094:SF1">
    <property type="entry name" value="AMINOTRANSFERASE CLASS-III"/>
    <property type="match status" value="1"/>
</dbReference>
<protein>
    <recommendedName>
        <fullName evidence="6">Aminotransferase</fullName>
    </recommendedName>
</protein>
<proteinExistence type="inferred from homology"/>
<evidence type="ECO:0000313" key="4">
    <source>
        <dbReference type="EMBL" id="PNP45489.1"/>
    </source>
</evidence>
<keyword evidence="2 3" id="KW-0663">Pyridoxal phosphate</keyword>
<dbReference type="Gene3D" id="3.90.1150.10">
    <property type="entry name" value="Aspartate Aminotransferase, domain 1"/>
    <property type="match status" value="1"/>
</dbReference>
<comment type="caution">
    <text evidence="4">The sequence shown here is derived from an EMBL/GenBank/DDBJ whole genome shotgun (WGS) entry which is preliminary data.</text>
</comment>
<dbReference type="Pfam" id="PF00202">
    <property type="entry name" value="Aminotran_3"/>
    <property type="match status" value="1"/>
</dbReference>
<dbReference type="CDD" id="cd00610">
    <property type="entry name" value="OAT_like"/>
    <property type="match status" value="1"/>
</dbReference>
<evidence type="ECO:0000256" key="1">
    <source>
        <dbReference type="ARBA" id="ARBA00008954"/>
    </source>
</evidence>
<organism evidence="4 5">
    <name type="scientific">Trichoderma gamsii</name>
    <dbReference type="NCBI Taxonomy" id="398673"/>
    <lineage>
        <taxon>Eukaryota</taxon>
        <taxon>Fungi</taxon>
        <taxon>Dikarya</taxon>
        <taxon>Ascomycota</taxon>
        <taxon>Pezizomycotina</taxon>
        <taxon>Sordariomycetes</taxon>
        <taxon>Hypocreomycetidae</taxon>
        <taxon>Hypocreales</taxon>
        <taxon>Hypocreaceae</taxon>
        <taxon>Trichoderma</taxon>
    </lineage>
</organism>
<evidence type="ECO:0000256" key="3">
    <source>
        <dbReference type="RuleBase" id="RU003560"/>
    </source>
</evidence>
<dbReference type="InterPro" id="IPR005814">
    <property type="entry name" value="Aminotrans_3"/>
</dbReference>